<comment type="caution">
    <text evidence="3">The sequence shown here is derived from an EMBL/GenBank/DDBJ whole genome shotgun (WGS) entry which is preliminary data.</text>
</comment>
<keyword evidence="2" id="KW-0732">Signal</keyword>
<accession>A0ABW7GHL4</accession>
<evidence type="ECO:0000256" key="2">
    <source>
        <dbReference type="SAM" id="SignalP"/>
    </source>
</evidence>
<feature type="transmembrane region" description="Helical" evidence="1">
    <location>
        <begin position="197"/>
        <end position="219"/>
    </location>
</feature>
<evidence type="ECO:0008006" key="5">
    <source>
        <dbReference type="Google" id="ProtNLM"/>
    </source>
</evidence>
<keyword evidence="4" id="KW-1185">Reference proteome</keyword>
<protein>
    <recommendedName>
        <fullName evidence="5">Solute-binding protein family 3/N-terminal domain-containing protein</fullName>
    </recommendedName>
</protein>
<dbReference type="SUPFAM" id="SSF53850">
    <property type="entry name" value="Periplasmic binding protein-like II"/>
    <property type="match status" value="1"/>
</dbReference>
<proteinExistence type="predicted"/>
<reference evidence="3 4" key="1">
    <citation type="submission" date="2024-08" db="EMBL/GenBank/DDBJ databases">
        <authorList>
            <person name="Lu H."/>
        </authorList>
    </citation>
    <scope>NUCLEOTIDE SEQUENCE [LARGE SCALE GENOMIC DNA]</scope>
    <source>
        <strain evidence="3 4">DXS20W</strain>
    </source>
</reference>
<organism evidence="3 4">
    <name type="scientific">Pelomonas lactea</name>
    <dbReference type="NCBI Taxonomy" id="3299030"/>
    <lineage>
        <taxon>Bacteria</taxon>
        <taxon>Pseudomonadati</taxon>
        <taxon>Pseudomonadota</taxon>
        <taxon>Betaproteobacteria</taxon>
        <taxon>Burkholderiales</taxon>
        <taxon>Sphaerotilaceae</taxon>
        <taxon>Roseateles</taxon>
    </lineage>
</organism>
<dbReference type="EMBL" id="JBIGHX010000002">
    <property type="protein sequence ID" value="MFG6461310.1"/>
    <property type="molecule type" value="Genomic_DNA"/>
</dbReference>
<name>A0ABW7GHL4_9BURK</name>
<dbReference type="Proteomes" id="UP001606302">
    <property type="component" value="Unassembled WGS sequence"/>
</dbReference>
<gene>
    <name evidence="3" type="ORF">ACG04Q_06960</name>
</gene>
<feature type="signal peptide" evidence="2">
    <location>
        <begin position="1"/>
        <end position="22"/>
    </location>
</feature>
<feature type="chain" id="PRO_5045773650" description="Solute-binding protein family 3/N-terminal domain-containing protein" evidence="2">
    <location>
        <begin position="23"/>
        <end position="295"/>
    </location>
</feature>
<dbReference type="RefSeq" id="WP_394510172.1">
    <property type="nucleotide sequence ID" value="NZ_JBIGHX010000002.1"/>
</dbReference>
<keyword evidence="1" id="KW-1133">Transmembrane helix</keyword>
<keyword evidence="1" id="KW-0812">Transmembrane</keyword>
<evidence type="ECO:0000256" key="1">
    <source>
        <dbReference type="SAM" id="Phobius"/>
    </source>
</evidence>
<evidence type="ECO:0000313" key="3">
    <source>
        <dbReference type="EMBL" id="MFG6461310.1"/>
    </source>
</evidence>
<evidence type="ECO:0000313" key="4">
    <source>
        <dbReference type="Proteomes" id="UP001606302"/>
    </source>
</evidence>
<sequence length="295" mass="32682">MSMSRDRRRCLAALGLLPALGAATPAAGPASLIRHSLVQLPQDAPNYELAVLTLLLERTRASHGPYRLAFAPPMSQSRALLQLAGGELDVATSITTAQHEARALAVRVCLYRGLIGIRLPIALARRRAELERVASLGEARRLRLAQVESWPDTQILKANGWPVQGITRRDSFPELLTRERIDLFALGAIEVYPLVDALPALAVLGGWLIAYVAPSYFFVSPRRPELAERLRRGWDLALADGSFAALFEQWLGPQLQRAALPERRWLTLRNPGLPTDTPLQDERLWHPLVSARLRA</sequence>
<keyword evidence="1" id="KW-0472">Membrane</keyword>